<dbReference type="InterPro" id="IPR036942">
    <property type="entry name" value="Beta-barrel_TonB_sf"/>
</dbReference>
<dbReference type="Pfam" id="PF13620">
    <property type="entry name" value="CarboxypepD_reg"/>
    <property type="match status" value="1"/>
</dbReference>
<evidence type="ECO:0000313" key="6">
    <source>
        <dbReference type="Proteomes" id="UP001151478"/>
    </source>
</evidence>
<evidence type="ECO:0000256" key="2">
    <source>
        <dbReference type="ARBA" id="ARBA00023136"/>
    </source>
</evidence>
<dbReference type="InterPro" id="IPR037066">
    <property type="entry name" value="Plug_dom_sf"/>
</dbReference>
<evidence type="ECO:0000256" key="3">
    <source>
        <dbReference type="ARBA" id="ARBA00023237"/>
    </source>
</evidence>
<dbReference type="SUPFAM" id="SSF49464">
    <property type="entry name" value="Carboxypeptidase regulatory domain-like"/>
    <property type="match status" value="1"/>
</dbReference>
<dbReference type="Gene3D" id="2.60.40.1120">
    <property type="entry name" value="Carboxypeptidase-like, regulatory domain"/>
    <property type="match status" value="1"/>
</dbReference>
<organism evidence="5 6">
    <name type="scientific">Polaribacter ponticola</name>
    <dbReference type="NCBI Taxonomy" id="2978475"/>
    <lineage>
        <taxon>Bacteria</taxon>
        <taxon>Pseudomonadati</taxon>
        <taxon>Bacteroidota</taxon>
        <taxon>Flavobacteriia</taxon>
        <taxon>Flavobacteriales</taxon>
        <taxon>Flavobacteriaceae</taxon>
    </lineage>
</organism>
<keyword evidence="3" id="KW-0998">Cell outer membrane</keyword>
<dbReference type="Proteomes" id="UP001151478">
    <property type="component" value="Unassembled WGS sequence"/>
</dbReference>
<keyword evidence="6" id="KW-1185">Reference proteome</keyword>
<dbReference type="EMBL" id="JAOSLC020000003">
    <property type="protein sequence ID" value="MDD7914923.1"/>
    <property type="molecule type" value="Genomic_DNA"/>
</dbReference>
<evidence type="ECO:0000256" key="1">
    <source>
        <dbReference type="ARBA" id="ARBA00004442"/>
    </source>
</evidence>
<protein>
    <submittedName>
        <fullName evidence="5">TonB-dependent receptor</fullName>
    </submittedName>
</protein>
<feature type="chain" id="PRO_5045801867" evidence="4">
    <location>
        <begin position="19"/>
        <end position="903"/>
    </location>
</feature>
<comment type="caution">
    <text evidence="5">The sequence shown here is derived from an EMBL/GenBank/DDBJ whole genome shotgun (WGS) entry which is preliminary data.</text>
</comment>
<evidence type="ECO:0000256" key="4">
    <source>
        <dbReference type="SAM" id="SignalP"/>
    </source>
</evidence>
<sequence length="903" mass="101760">MKKLLLLAIFMVTLFTNAQVKLTGIVKDSIGDPLEMANVLAINKVTKKMASYGFTDAKGKYKLDLDRNGTFNIKISYVGMKSVDFTVETKSADIEKNIILDYDDSLEGINIVSKMPVTIKGDTIVYNADSFKNGSERKLEDVLKKIPGMEVNDEGEIEIEGKKVGKVMVDGKDFFDGDTKLATKNIPANAVDKVEVLKNFGEVSQLRGVQNNEDNIAINIKLKEGKKNFWFGDVTAGGGTAEDNSLYVVQPKLFYYNPKYSINFIGDLNNIGEVAFSGKDARNFGGGFRAPSNNSGTSISLGSNNIGLLTLQNNRANSIESKLAAANFSYSPKSTLDVSGFAIFSNSKVQTVQNTSILYTDPSLGIPDESTESNTLQDTNSGLLKFSLNYKPNTNNQLDYDIYGRMSKESQNQDFYSSNLGNLDQIEKATPFSINQNFNYYYTANERNIFALSAQSLIQDEDPLYNAILEDKASYSNTGDALGLDDMQAGYDINQEKRVKTNQIDAKLDYWNVLNTKSNINLTFGTIYSNQKFDSDIFQRLDNGTEFDGTSTINNGLDTNNIDYTFTDVYFGIHYQFKTGKFTITPGFTAHLYNVENNQFSTNYKDNFVRILPDFNMRISLKQSENISLNYRMQTQFTDVNQFARGLVLNNYNSIFSGNPILENALSHNASLRYFSFNMFNYTNIFASLNYNKRIDQVTSNAQFDPGSVVSVRSPENSEFANESLSFSGRFQKTFRKYRASLNTSLSYSKYAQEINDRVSNNESFTQRYVASFGTNFRKAPNVTLNYGYTLQDNDQGDRSTKRTTNAPSIEFDAYIWEKLTFRTKYSYSALSDETSTLNSFDFWDASLIYRANNDSKWEYQVKATNLLDTRSQSSANAGSFSVNTVDYYIQPRFLTFRIIYQL</sequence>
<dbReference type="InterPro" id="IPR008969">
    <property type="entry name" value="CarboxyPept-like_regulatory"/>
</dbReference>
<evidence type="ECO:0000313" key="5">
    <source>
        <dbReference type="EMBL" id="MDD7914923.1"/>
    </source>
</evidence>
<accession>A0ABT5S9X3</accession>
<dbReference type="Gene3D" id="2.170.130.10">
    <property type="entry name" value="TonB-dependent receptor, plug domain"/>
    <property type="match status" value="1"/>
</dbReference>
<name>A0ABT5S9X3_9FLAO</name>
<dbReference type="Gene3D" id="2.40.170.20">
    <property type="entry name" value="TonB-dependent receptor, beta-barrel domain"/>
    <property type="match status" value="1"/>
</dbReference>
<dbReference type="RefSeq" id="WP_274270403.1">
    <property type="nucleotide sequence ID" value="NZ_JAOSLC020000003.1"/>
</dbReference>
<proteinExistence type="predicted"/>
<keyword evidence="5" id="KW-0675">Receptor</keyword>
<feature type="signal peptide" evidence="4">
    <location>
        <begin position="1"/>
        <end position="18"/>
    </location>
</feature>
<reference evidence="5" key="1">
    <citation type="submission" date="2023-02" db="EMBL/GenBank/DDBJ databases">
        <title>Polaribacter ponticola sp. nov., isolated from seawater.</title>
        <authorList>
            <person name="Baek J.H."/>
            <person name="Kim J.M."/>
            <person name="Choi D.G."/>
            <person name="Jeon C.O."/>
        </authorList>
    </citation>
    <scope>NUCLEOTIDE SEQUENCE</scope>
    <source>
        <strain evidence="5">MSW5</strain>
    </source>
</reference>
<gene>
    <name evidence="5" type="ORF">N5A56_011065</name>
</gene>
<keyword evidence="4" id="KW-0732">Signal</keyword>
<keyword evidence="2" id="KW-0472">Membrane</keyword>
<dbReference type="SUPFAM" id="SSF56935">
    <property type="entry name" value="Porins"/>
    <property type="match status" value="1"/>
</dbReference>
<comment type="subcellular location">
    <subcellularLocation>
        <location evidence="1">Cell outer membrane</location>
    </subcellularLocation>
</comment>